<feature type="domain" description="Helicase C-terminal" evidence="11">
    <location>
        <begin position="934"/>
        <end position="1092"/>
    </location>
</feature>
<dbReference type="GO" id="GO:0008094">
    <property type="term" value="F:ATP-dependent activity, acting on DNA"/>
    <property type="evidence" value="ECO:0007669"/>
    <property type="project" value="TreeGrafter"/>
</dbReference>
<evidence type="ECO:0000256" key="5">
    <source>
        <dbReference type="ARBA" id="ARBA00022801"/>
    </source>
</evidence>
<feature type="compositionally biased region" description="Acidic residues" evidence="9">
    <location>
        <begin position="142"/>
        <end position="152"/>
    </location>
</feature>
<feature type="compositionally biased region" description="Basic and acidic residues" evidence="9">
    <location>
        <begin position="65"/>
        <end position="80"/>
    </location>
</feature>
<dbReference type="InterPro" id="IPR027417">
    <property type="entry name" value="P-loop_NTPase"/>
</dbReference>
<evidence type="ECO:0000256" key="2">
    <source>
        <dbReference type="ARBA" id="ARBA00022723"/>
    </source>
</evidence>
<dbReference type="GO" id="GO:0005524">
    <property type="term" value="F:ATP binding"/>
    <property type="evidence" value="ECO:0007669"/>
    <property type="project" value="UniProtKB-KW"/>
</dbReference>
<keyword evidence="6" id="KW-0347">Helicase</keyword>
<feature type="compositionally biased region" description="Acidic residues" evidence="9">
    <location>
        <begin position="684"/>
        <end position="694"/>
    </location>
</feature>
<dbReference type="GO" id="GO:0006281">
    <property type="term" value="P:DNA repair"/>
    <property type="evidence" value="ECO:0007669"/>
    <property type="project" value="TreeGrafter"/>
</dbReference>
<evidence type="ECO:0000256" key="4">
    <source>
        <dbReference type="ARBA" id="ARBA00022771"/>
    </source>
</evidence>
<evidence type="ECO:0000256" key="6">
    <source>
        <dbReference type="ARBA" id="ARBA00022806"/>
    </source>
</evidence>
<dbReference type="InterPro" id="IPR000330">
    <property type="entry name" value="SNF2_N"/>
</dbReference>
<keyword evidence="2" id="KW-0479">Metal-binding</keyword>
<feature type="compositionally biased region" description="Basic and acidic residues" evidence="9">
    <location>
        <begin position="220"/>
        <end position="235"/>
    </location>
</feature>
<dbReference type="PANTHER" id="PTHR45626">
    <property type="entry name" value="TRANSCRIPTION TERMINATION FACTOR 2-RELATED"/>
    <property type="match status" value="1"/>
</dbReference>
<evidence type="ECO:0000259" key="10">
    <source>
        <dbReference type="PROSITE" id="PS51192"/>
    </source>
</evidence>
<evidence type="ECO:0000256" key="8">
    <source>
        <dbReference type="ARBA" id="ARBA00022840"/>
    </source>
</evidence>
<dbReference type="Gene3D" id="3.40.50.300">
    <property type="entry name" value="P-loop containing nucleotide triphosphate hydrolases"/>
    <property type="match status" value="1"/>
</dbReference>
<dbReference type="EMBL" id="JAAOAK010000456">
    <property type="protein sequence ID" value="KAF5664911.1"/>
    <property type="molecule type" value="Genomic_DNA"/>
</dbReference>
<keyword evidence="3" id="KW-0547">Nucleotide-binding</keyword>
<feature type="compositionally biased region" description="Acidic residues" evidence="9">
    <location>
        <begin position="116"/>
        <end position="127"/>
    </location>
</feature>
<proteinExistence type="inferred from homology"/>
<keyword evidence="8" id="KW-0067">ATP-binding</keyword>
<dbReference type="GO" id="GO:0005634">
    <property type="term" value="C:nucleus"/>
    <property type="evidence" value="ECO:0007669"/>
    <property type="project" value="TreeGrafter"/>
</dbReference>
<dbReference type="SMART" id="SM00490">
    <property type="entry name" value="HELICc"/>
    <property type="match status" value="1"/>
</dbReference>
<dbReference type="GO" id="GO:0008270">
    <property type="term" value="F:zinc ion binding"/>
    <property type="evidence" value="ECO:0007669"/>
    <property type="project" value="UniProtKB-KW"/>
</dbReference>
<dbReference type="PROSITE" id="PS51192">
    <property type="entry name" value="HELICASE_ATP_BIND_1"/>
    <property type="match status" value="1"/>
</dbReference>
<protein>
    <submittedName>
        <fullName evidence="12">RIS1-like protein</fullName>
    </submittedName>
</protein>
<dbReference type="Gene3D" id="3.30.40.10">
    <property type="entry name" value="Zinc/RING finger domain, C3HC4 (zinc finger)"/>
    <property type="match status" value="1"/>
</dbReference>
<evidence type="ECO:0000256" key="9">
    <source>
        <dbReference type="SAM" id="MobiDB-lite"/>
    </source>
</evidence>
<accession>A0A8H5T8D7</accession>
<dbReference type="Gene3D" id="3.40.50.10810">
    <property type="entry name" value="Tandem AAA-ATPase domain"/>
    <property type="match status" value="1"/>
</dbReference>
<reference evidence="12 13" key="1">
    <citation type="submission" date="2020-05" db="EMBL/GenBank/DDBJ databases">
        <title>Identification and distribution of gene clusters putatively required for synthesis of sphingolipid metabolism inhibitors in phylogenetically diverse species of the filamentous fungus Fusarium.</title>
        <authorList>
            <person name="Kim H.-S."/>
            <person name="Busman M."/>
            <person name="Brown D.W."/>
            <person name="Divon H."/>
            <person name="Uhlig S."/>
            <person name="Proctor R.H."/>
        </authorList>
    </citation>
    <scope>NUCLEOTIDE SEQUENCE [LARGE SCALE GENOMIC DNA]</scope>
    <source>
        <strain evidence="12 13">NRRL 25311</strain>
    </source>
</reference>
<keyword evidence="5" id="KW-0378">Hydrolase</keyword>
<dbReference type="SUPFAM" id="SSF57850">
    <property type="entry name" value="RING/U-box"/>
    <property type="match status" value="1"/>
</dbReference>
<dbReference type="InterPro" id="IPR001650">
    <property type="entry name" value="Helicase_C-like"/>
</dbReference>
<feature type="region of interest" description="Disordered" evidence="9">
    <location>
        <begin position="45"/>
        <end position="174"/>
    </location>
</feature>
<feature type="region of interest" description="Disordered" evidence="9">
    <location>
        <begin position="658"/>
        <end position="699"/>
    </location>
</feature>
<dbReference type="GO" id="GO:0004386">
    <property type="term" value="F:helicase activity"/>
    <property type="evidence" value="ECO:0007669"/>
    <property type="project" value="UniProtKB-KW"/>
</dbReference>
<comment type="similarity">
    <text evidence="1">Belongs to the SNF2/RAD54 helicase family.</text>
</comment>
<dbReference type="AlphaFoldDB" id="A0A8H5T8D7"/>
<evidence type="ECO:0000313" key="12">
    <source>
        <dbReference type="EMBL" id="KAF5664911.1"/>
    </source>
</evidence>
<dbReference type="PROSITE" id="PS51194">
    <property type="entry name" value="HELICASE_CTER"/>
    <property type="match status" value="1"/>
</dbReference>
<evidence type="ECO:0000256" key="7">
    <source>
        <dbReference type="ARBA" id="ARBA00022833"/>
    </source>
</evidence>
<feature type="compositionally biased region" description="Acidic residues" evidence="9">
    <location>
        <begin position="48"/>
        <end position="57"/>
    </location>
</feature>
<dbReference type="GO" id="GO:0016787">
    <property type="term" value="F:hydrolase activity"/>
    <property type="evidence" value="ECO:0007669"/>
    <property type="project" value="UniProtKB-KW"/>
</dbReference>
<dbReference type="SMART" id="SM00487">
    <property type="entry name" value="DEXDc"/>
    <property type="match status" value="1"/>
</dbReference>
<feature type="compositionally biased region" description="Polar residues" evidence="9">
    <location>
        <begin position="256"/>
        <end position="269"/>
    </location>
</feature>
<dbReference type="SUPFAM" id="SSF52540">
    <property type="entry name" value="P-loop containing nucleoside triphosphate hydrolases"/>
    <property type="match status" value="2"/>
</dbReference>
<keyword evidence="13" id="KW-1185">Reference proteome</keyword>
<dbReference type="InterPro" id="IPR050628">
    <property type="entry name" value="SNF2_RAD54_helicase_TF"/>
</dbReference>
<dbReference type="InterPro" id="IPR049730">
    <property type="entry name" value="SNF2/RAD54-like_C"/>
</dbReference>
<feature type="region of interest" description="Disordered" evidence="9">
    <location>
        <begin position="220"/>
        <end position="277"/>
    </location>
</feature>
<dbReference type="InterPro" id="IPR017907">
    <property type="entry name" value="Znf_RING_CS"/>
</dbReference>
<dbReference type="PROSITE" id="PS00518">
    <property type="entry name" value="ZF_RING_1"/>
    <property type="match status" value="1"/>
</dbReference>
<dbReference type="CDD" id="cd18793">
    <property type="entry name" value="SF2_C_SNF"/>
    <property type="match status" value="1"/>
</dbReference>
<keyword evidence="4" id="KW-0863">Zinc-finger</keyword>
<feature type="compositionally biased region" description="Basic residues" evidence="9">
    <location>
        <begin position="236"/>
        <end position="247"/>
    </location>
</feature>
<dbReference type="PANTHER" id="PTHR45626:SF17">
    <property type="entry name" value="HELICASE-LIKE TRANSCRIPTION FACTOR"/>
    <property type="match status" value="1"/>
</dbReference>
<dbReference type="Proteomes" id="UP000562682">
    <property type="component" value="Unassembled WGS sequence"/>
</dbReference>
<evidence type="ECO:0000313" key="13">
    <source>
        <dbReference type="Proteomes" id="UP000562682"/>
    </source>
</evidence>
<evidence type="ECO:0000259" key="11">
    <source>
        <dbReference type="PROSITE" id="PS51194"/>
    </source>
</evidence>
<comment type="caution">
    <text evidence="12">The sequence shown here is derived from an EMBL/GenBank/DDBJ whole genome shotgun (WGS) entry which is preliminary data.</text>
</comment>
<evidence type="ECO:0000256" key="1">
    <source>
        <dbReference type="ARBA" id="ARBA00007025"/>
    </source>
</evidence>
<feature type="compositionally biased region" description="Basic and acidic residues" evidence="9">
    <location>
        <begin position="131"/>
        <end position="141"/>
    </location>
</feature>
<dbReference type="Pfam" id="PF00271">
    <property type="entry name" value="Helicase_C"/>
    <property type="match status" value="1"/>
</dbReference>
<keyword evidence="7" id="KW-0862">Zinc</keyword>
<name>A0A8H5T8D7_9HYPO</name>
<dbReference type="CDD" id="cd18008">
    <property type="entry name" value="DEXDc_SHPRH-like"/>
    <property type="match status" value="1"/>
</dbReference>
<dbReference type="InterPro" id="IPR038718">
    <property type="entry name" value="SNF2-like_sf"/>
</dbReference>
<feature type="domain" description="Helicase ATP-binding" evidence="10">
    <location>
        <begin position="380"/>
        <end position="577"/>
    </location>
</feature>
<dbReference type="InterPro" id="IPR013083">
    <property type="entry name" value="Znf_RING/FYVE/PHD"/>
</dbReference>
<evidence type="ECO:0000256" key="3">
    <source>
        <dbReference type="ARBA" id="ARBA00022741"/>
    </source>
</evidence>
<feature type="region of interest" description="Disordered" evidence="9">
    <location>
        <begin position="1"/>
        <end position="24"/>
    </location>
</feature>
<sequence>MAPPASSVAGTSQPVIKKEEDDSNDECAFLFSNKTEAMKGDPKQVVCIDDDDDDGDESISGLFTRPRETSGNDNLKIVKEESDEEKESFKIKGLKPQSKDNITAGDFCGTINVDPESSDEDIDDEDVLGSAHEKDSDYHDSDDSDDSDETDNSETQQKKHKPKRGIYKASDIRKRIKDYENEKNALLVKLYMGEKLSPAECEKLEKLKKQIPKAQKVLEKYARESPAKNAREYWQRHLKRQKKKEDRKRKGDGDETNPNKLQKTDTQAGTFGGAEHPGYSRAAALFTTKGAQGDDDDDGEPANRIEATTHEAQMKQIMAGIPEGNDTRHTKTQKKDLMKAKKCFGYKQIKAIDGKWQLKGMETPMHSQQLVAATWMVMREAMGWIPAGGILADEMGLGKTITSLATIVGHPAEKEDRDDGYGRATLVIADSPQSASRTWMDQIKKHTSEKFAKRCLIYSKELEKDARWWSTKNVVITNLNALRGQFPSKKERKMLKAQWAGDEDGYQQAITQNLGELFEVNWYRIILDEAHGIKNHTSSGALAVWELNAKYRWALTGTPLANKLEEFYPYLKFIGCPFATTMKDYRAQFIRSDQAFENFETLVALVMMRRQQTEKFLGHTMVPLPKSHRRDIWIPCAGWEKIFEEVVDGAYQEKLDAQNENQETAAHEHQQQQDTEENEHAPDDESEVDFEGDENNGSNGLDTYRIQLLRCMKLLQLTSHPLTLETFYREEDHDVYIDLTLERLKSEVTQSNLEADQKALEASLEPAYSSGLRQLELVIKDNFGACEEITELLTLAANEHKVKGVTCALCHKKTPPENPVKSSDCEHIYCHGCLSIALNSKTKTGRTRVLQAPQCQVTGCSPKLGMGQAVKTPECIDAAVKAIKGFKEPGRDSIGTRWTGGPKDMASFFRAVCGRDDIDYGPVRMPLSSKVKATLAVMLTWMEEAPDDKIIIFVQWTRTAKALGCVLESLGTNFLYYNRMGDQKQKTRALDEFTNKTDIKILVSSMKCGGQSLNLQMANRVIILDEWWNKAAEEQAFKRVYRTGQLKETHLVRIIAKDSIDERIIMLQDAKEEIIRAALQDGEMQPNFSNYLQLQMLFSGKDKETLIAEMEKEARAKQAKQ</sequence>
<dbReference type="Pfam" id="PF00176">
    <property type="entry name" value="SNF2-rel_dom"/>
    <property type="match status" value="1"/>
</dbReference>
<organism evidence="12 13">
    <name type="scientific">Fusarium denticulatum</name>
    <dbReference type="NCBI Taxonomy" id="48507"/>
    <lineage>
        <taxon>Eukaryota</taxon>
        <taxon>Fungi</taxon>
        <taxon>Dikarya</taxon>
        <taxon>Ascomycota</taxon>
        <taxon>Pezizomycotina</taxon>
        <taxon>Sordariomycetes</taxon>
        <taxon>Hypocreomycetidae</taxon>
        <taxon>Hypocreales</taxon>
        <taxon>Nectriaceae</taxon>
        <taxon>Fusarium</taxon>
        <taxon>Fusarium fujikuroi species complex</taxon>
    </lineage>
</organism>
<gene>
    <name evidence="12" type="ORF">FDENT_12738</name>
</gene>
<dbReference type="InterPro" id="IPR014001">
    <property type="entry name" value="Helicase_ATP-bd"/>
</dbReference>